<dbReference type="eggNOG" id="ENOG502SDMI">
    <property type="taxonomic scope" value="Eukaryota"/>
</dbReference>
<dbReference type="InParanoid" id="E5AEG5"/>
<keyword evidence="4" id="KW-0456">Lyase</keyword>
<dbReference type="GO" id="GO:0010333">
    <property type="term" value="F:terpene synthase activity"/>
    <property type="evidence" value="ECO:0007669"/>
    <property type="project" value="InterPro"/>
</dbReference>
<evidence type="ECO:0000256" key="4">
    <source>
        <dbReference type="RuleBase" id="RU366034"/>
    </source>
</evidence>
<comment type="similarity">
    <text evidence="2 4">Belongs to the terpene synthase family.</text>
</comment>
<dbReference type="EMBL" id="FP929139">
    <property type="protein sequence ID" value="CBY01604.1"/>
    <property type="molecule type" value="Genomic_DNA"/>
</dbReference>
<name>E5AEG5_LEPMJ</name>
<keyword evidence="4" id="KW-0479">Metal-binding</keyword>
<dbReference type="GO" id="GO:0046872">
    <property type="term" value="F:metal ion binding"/>
    <property type="evidence" value="ECO:0007669"/>
    <property type="project" value="UniProtKB-KW"/>
</dbReference>
<dbReference type="SUPFAM" id="SSF48576">
    <property type="entry name" value="Terpenoid synthases"/>
    <property type="match status" value="1"/>
</dbReference>
<dbReference type="Gene3D" id="1.10.600.10">
    <property type="entry name" value="Farnesyl Diphosphate Synthase"/>
    <property type="match status" value="1"/>
</dbReference>
<dbReference type="Proteomes" id="UP000002668">
    <property type="component" value="Genome"/>
</dbReference>
<dbReference type="GO" id="GO:0008299">
    <property type="term" value="P:isoprenoid biosynthetic process"/>
    <property type="evidence" value="ECO:0007669"/>
    <property type="project" value="UniProtKB-ARBA"/>
</dbReference>
<dbReference type="Pfam" id="PF19086">
    <property type="entry name" value="Terpene_syn_C_2"/>
    <property type="match status" value="1"/>
</dbReference>
<dbReference type="STRING" id="985895.E5AEG5"/>
<keyword evidence="3 4" id="KW-0460">Magnesium</keyword>
<proteinExistence type="inferred from homology"/>
<dbReference type="GeneID" id="13290587"/>
<evidence type="ECO:0000256" key="3">
    <source>
        <dbReference type="ARBA" id="ARBA00022842"/>
    </source>
</evidence>
<dbReference type="SFLD" id="SFLDG01020">
    <property type="entry name" value="Terpene_Cyclase_Like_2"/>
    <property type="match status" value="1"/>
</dbReference>
<sequence>MLSFLSNLVPFSKKKMASSASKKPTADHRGQLAARIHGQEINVPDLTLIYTGWKVRQHPDVDKMRAELEAWFTAYVPTEKQRTRQRKVDSALCSGLFWTNVSSENYAILCSLMAWFFFWDDEMDDGDVTEHKDKAQAYCDDTVAFIKSCLQPEYGVQPPAPGRLHNSGAYVEIGKAMQTGQSREDRDRFAESILQYIETIRVQQNQRLTGITSVADYIERRVVSIASTPCLTVLPWAYGLSMPQWIWDHEATNRVLREVAMGVFLGNDIISLKKELLNDEVDSIVPVLVYNEKITAQAAVNKAVELMRKSYEDFEAAASRLRDAVSNETQQVKDDVNVWIGAAMDVLVGNYVWSANAPRYIPKSAFTKGFAFKLVL</sequence>
<dbReference type="AlphaFoldDB" id="E5AEG5"/>
<evidence type="ECO:0000313" key="6">
    <source>
        <dbReference type="Proteomes" id="UP000002668"/>
    </source>
</evidence>
<dbReference type="VEuPathDB" id="FungiDB:LEMA_P003910.1"/>
<dbReference type="InterPro" id="IPR008949">
    <property type="entry name" value="Isoprenoid_synthase_dom_sf"/>
</dbReference>
<dbReference type="OMA" id="IFFWDDE"/>
<protein>
    <recommendedName>
        <fullName evidence="4">Terpene synthase</fullName>
        <ecNumber evidence="4">4.2.3.-</ecNumber>
    </recommendedName>
</protein>
<gene>
    <name evidence="5" type="ORF">LEMA_P003910.1</name>
</gene>
<comment type="cofactor">
    <cofactor evidence="1 4">
        <name>Mg(2+)</name>
        <dbReference type="ChEBI" id="CHEBI:18420"/>
    </cofactor>
</comment>
<dbReference type="RefSeq" id="XP_003845083.1">
    <property type="nucleotide sequence ID" value="XM_003845035.1"/>
</dbReference>
<evidence type="ECO:0000256" key="1">
    <source>
        <dbReference type="ARBA" id="ARBA00001946"/>
    </source>
</evidence>
<dbReference type="OrthoDB" id="2861623at2759"/>
<dbReference type="HOGENOM" id="CLU_042538_3_2_1"/>
<dbReference type="SFLD" id="SFLDS00005">
    <property type="entry name" value="Isoprenoid_Synthase_Type_I"/>
    <property type="match status" value="1"/>
</dbReference>
<reference evidence="6" key="1">
    <citation type="journal article" date="2011" name="Nat. Commun.">
        <title>Effector diversification within compartments of the Leptosphaeria maculans genome affected by Repeat-Induced Point mutations.</title>
        <authorList>
            <person name="Rouxel T."/>
            <person name="Grandaubert J."/>
            <person name="Hane J.K."/>
            <person name="Hoede C."/>
            <person name="van de Wouw A.P."/>
            <person name="Couloux A."/>
            <person name="Dominguez V."/>
            <person name="Anthouard V."/>
            <person name="Bally P."/>
            <person name="Bourras S."/>
            <person name="Cozijnsen A.J."/>
            <person name="Ciuffetti L.M."/>
            <person name="Degrave A."/>
            <person name="Dilmaghani A."/>
            <person name="Duret L."/>
            <person name="Fudal I."/>
            <person name="Goodwin S.B."/>
            <person name="Gout L."/>
            <person name="Glaser N."/>
            <person name="Linglin J."/>
            <person name="Kema G.H.J."/>
            <person name="Lapalu N."/>
            <person name="Lawrence C.B."/>
            <person name="May K."/>
            <person name="Meyer M."/>
            <person name="Ollivier B."/>
            <person name="Poulain J."/>
            <person name="Schoch C.L."/>
            <person name="Simon A."/>
            <person name="Spatafora J.W."/>
            <person name="Stachowiak A."/>
            <person name="Turgeon B.G."/>
            <person name="Tyler B.M."/>
            <person name="Vincent D."/>
            <person name="Weissenbach J."/>
            <person name="Amselem J."/>
            <person name="Quesneville H."/>
            <person name="Oliver R.P."/>
            <person name="Wincker P."/>
            <person name="Balesdent M.-H."/>
            <person name="Howlett B.J."/>
        </authorList>
    </citation>
    <scope>NUCLEOTIDE SEQUENCE [LARGE SCALE GENOMIC DNA]</scope>
    <source>
        <strain evidence="6">JN3 / isolate v23.1.3 / race Av1-4-5-6-7-8</strain>
    </source>
</reference>
<accession>E5AEG5</accession>
<evidence type="ECO:0000313" key="5">
    <source>
        <dbReference type="EMBL" id="CBY01604.1"/>
    </source>
</evidence>
<dbReference type="PANTHER" id="PTHR35201:SF4">
    <property type="entry name" value="BETA-PINACENE SYNTHASE-RELATED"/>
    <property type="match status" value="1"/>
</dbReference>
<evidence type="ECO:0000256" key="2">
    <source>
        <dbReference type="ARBA" id="ARBA00006333"/>
    </source>
</evidence>
<dbReference type="InterPro" id="IPR034686">
    <property type="entry name" value="Terpene_cyclase-like_2"/>
</dbReference>
<dbReference type="PANTHER" id="PTHR35201">
    <property type="entry name" value="TERPENE SYNTHASE"/>
    <property type="match status" value="1"/>
</dbReference>
<dbReference type="EC" id="4.2.3.-" evidence="4"/>
<organism evidence="5 6">
    <name type="scientific">Leptosphaeria maculans (strain JN3 / isolate v23.1.3 / race Av1-4-5-6-7-8)</name>
    <name type="common">Blackleg fungus</name>
    <name type="synonym">Phoma lingam</name>
    <dbReference type="NCBI Taxonomy" id="985895"/>
    <lineage>
        <taxon>Eukaryota</taxon>
        <taxon>Fungi</taxon>
        <taxon>Dikarya</taxon>
        <taxon>Ascomycota</taxon>
        <taxon>Pezizomycotina</taxon>
        <taxon>Dothideomycetes</taxon>
        <taxon>Pleosporomycetidae</taxon>
        <taxon>Pleosporales</taxon>
        <taxon>Pleosporineae</taxon>
        <taxon>Leptosphaeriaceae</taxon>
        <taxon>Plenodomus</taxon>
        <taxon>Plenodomus lingam/Leptosphaeria maculans species complex</taxon>
    </lineage>
</organism>
<keyword evidence="6" id="KW-1185">Reference proteome</keyword>